<comment type="caution">
    <text evidence="2">The sequence shown here is derived from an EMBL/GenBank/DDBJ whole genome shotgun (WGS) entry which is preliminary data.</text>
</comment>
<organism evidence="2 3">
    <name type="scientific">Trifolium medium</name>
    <dbReference type="NCBI Taxonomy" id="97028"/>
    <lineage>
        <taxon>Eukaryota</taxon>
        <taxon>Viridiplantae</taxon>
        <taxon>Streptophyta</taxon>
        <taxon>Embryophyta</taxon>
        <taxon>Tracheophyta</taxon>
        <taxon>Spermatophyta</taxon>
        <taxon>Magnoliopsida</taxon>
        <taxon>eudicotyledons</taxon>
        <taxon>Gunneridae</taxon>
        <taxon>Pentapetalae</taxon>
        <taxon>rosids</taxon>
        <taxon>fabids</taxon>
        <taxon>Fabales</taxon>
        <taxon>Fabaceae</taxon>
        <taxon>Papilionoideae</taxon>
        <taxon>50 kb inversion clade</taxon>
        <taxon>NPAAA clade</taxon>
        <taxon>Hologalegina</taxon>
        <taxon>IRL clade</taxon>
        <taxon>Trifolieae</taxon>
        <taxon>Trifolium</taxon>
    </lineage>
</organism>
<accession>A0A392NIX1</accession>
<proteinExistence type="predicted"/>
<evidence type="ECO:0000313" key="2">
    <source>
        <dbReference type="EMBL" id="MCH99742.1"/>
    </source>
</evidence>
<evidence type="ECO:0000313" key="3">
    <source>
        <dbReference type="Proteomes" id="UP000265520"/>
    </source>
</evidence>
<feature type="non-terminal residue" evidence="2">
    <location>
        <position position="1"/>
    </location>
</feature>
<keyword evidence="1" id="KW-0472">Membrane</keyword>
<name>A0A392NIX1_9FABA</name>
<keyword evidence="1" id="KW-0812">Transmembrane</keyword>
<evidence type="ECO:0000256" key="1">
    <source>
        <dbReference type="SAM" id="Phobius"/>
    </source>
</evidence>
<dbReference type="EMBL" id="LXQA010041180">
    <property type="protein sequence ID" value="MCH99742.1"/>
    <property type="molecule type" value="Genomic_DNA"/>
</dbReference>
<feature type="transmembrane region" description="Helical" evidence="1">
    <location>
        <begin position="45"/>
        <end position="68"/>
    </location>
</feature>
<dbReference type="Proteomes" id="UP000265520">
    <property type="component" value="Unassembled WGS sequence"/>
</dbReference>
<dbReference type="AlphaFoldDB" id="A0A392NIX1"/>
<keyword evidence="3" id="KW-1185">Reference proteome</keyword>
<reference evidence="2 3" key="1">
    <citation type="journal article" date="2018" name="Front. Plant Sci.">
        <title>Red Clover (Trifolium pratense) and Zigzag Clover (T. medium) - A Picture of Genomic Similarities and Differences.</title>
        <authorList>
            <person name="Dluhosova J."/>
            <person name="Istvanek J."/>
            <person name="Nedelnik J."/>
            <person name="Repkova J."/>
        </authorList>
    </citation>
    <scope>NUCLEOTIDE SEQUENCE [LARGE SCALE GENOMIC DNA]</scope>
    <source>
        <strain evidence="3">cv. 10/8</strain>
        <tissue evidence="2">Leaf</tissue>
    </source>
</reference>
<sequence length="71" mass="7946">SWQWTNTKLVPQLLHVLDSCAVENAVVTIIVLLGQLGRCGRVMFYLNIVLGFSYCCFKGVASCCYFRLIVA</sequence>
<keyword evidence="1" id="KW-1133">Transmembrane helix</keyword>
<protein>
    <submittedName>
        <fullName evidence="2">Maternal effect embryo arrest protein</fullName>
    </submittedName>
</protein>